<keyword evidence="2" id="KW-1185">Reference proteome</keyword>
<evidence type="ECO:0000313" key="1">
    <source>
        <dbReference type="EMBL" id="CAA7194671.1"/>
    </source>
</evidence>
<dbReference type="AlphaFoldDB" id="A0A6N4X3V5"/>
<reference evidence="1 2" key="1">
    <citation type="submission" date="2020-01" db="EMBL/GenBank/DDBJ databases">
        <authorList>
            <person name="Rodrigo-Torres L."/>
            <person name="Arahal R. D."/>
            <person name="Lucena T."/>
        </authorList>
    </citation>
    <scope>NUCLEOTIDE SEQUENCE [LARGE SCALE GENOMIC DNA]</scope>
    <source>
        <strain evidence="1 2">CECT 9293</strain>
    </source>
</reference>
<gene>
    <name evidence="1" type="ORF">CHRY9293_00959</name>
</gene>
<accession>A0A6N4X3V5</accession>
<sequence length="46" mass="5360">MKNTVKTPYENRKITDDFSINMKDICIIQSGTLKTDKSKQEKIKNL</sequence>
<dbReference type="EMBL" id="CACVBR010000005">
    <property type="protein sequence ID" value="CAA7194671.1"/>
    <property type="molecule type" value="Genomic_DNA"/>
</dbReference>
<protein>
    <submittedName>
        <fullName evidence="1">Uncharacterized protein</fullName>
    </submittedName>
</protein>
<proteinExistence type="predicted"/>
<organism evidence="1 2">
    <name type="scientific">Chryseobacterium potabilaquae</name>
    <dbReference type="NCBI Taxonomy" id="2675057"/>
    <lineage>
        <taxon>Bacteria</taxon>
        <taxon>Pseudomonadati</taxon>
        <taxon>Bacteroidota</taxon>
        <taxon>Flavobacteriia</taxon>
        <taxon>Flavobacteriales</taxon>
        <taxon>Weeksellaceae</taxon>
        <taxon>Chryseobacterium group</taxon>
        <taxon>Chryseobacterium</taxon>
    </lineage>
</organism>
<evidence type="ECO:0000313" key="2">
    <source>
        <dbReference type="Proteomes" id="UP000445144"/>
    </source>
</evidence>
<dbReference type="Proteomes" id="UP000445144">
    <property type="component" value="Unassembled WGS sequence"/>
</dbReference>
<name>A0A6N4X3V5_9FLAO</name>